<reference evidence="1" key="1">
    <citation type="submission" date="2022-09" db="EMBL/GenBank/DDBJ databases">
        <title>Multidrug resistance Raoultella ornithinolytica Strain MQB_Silv_108.</title>
        <authorList>
            <person name="Quintela-Baluja M."/>
        </authorList>
    </citation>
    <scope>NUCLEOTIDE SEQUENCE</scope>
    <source>
        <strain evidence="1">MQB_Silv_108</strain>
    </source>
</reference>
<dbReference type="InterPro" id="IPR036514">
    <property type="entry name" value="SGNH_hydro_sf"/>
</dbReference>
<proteinExistence type="predicted"/>
<name>A0A9Q9N048_RAOOR</name>
<evidence type="ECO:0000313" key="1">
    <source>
        <dbReference type="EMBL" id="UXE40060.1"/>
    </source>
</evidence>
<dbReference type="GO" id="GO:0016788">
    <property type="term" value="F:hydrolase activity, acting on ester bonds"/>
    <property type="evidence" value="ECO:0007669"/>
    <property type="project" value="UniProtKB-ARBA"/>
</dbReference>
<evidence type="ECO:0008006" key="3">
    <source>
        <dbReference type="Google" id="ProtNLM"/>
    </source>
</evidence>
<dbReference type="AlphaFoldDB" id="A0A9Q9N048"/>
<dbReference type="RefSeq" id="WP_260990691.1">
    <property type="nucleotide sequence ID" value="NZ_CP104450.1"/>
</dbReference>
<dbReference type="Gene3D" id="3.40.50.1110">
    <property type="entry name" value="SGNH hydrolase"/>
    <property type="match status" value="1"/>
</dbReference>
<gene>
    <name evidence="1" type="ORF">N2J37_10120</name>
</gene>
<dbReference type="SUPFAM" id="SSF52266">
    <property type="entry name" value="SGNH hydrolase"/>
    <property type="match status" value="1"/>
</dbReference>
<sequence length="854" mass="93160">MAFNPPLGSSSPEVLLDNAKRLDELANGPAATVPDRAGEPLDSWRKMQEDNASLVDETRQNLIPLSRQYMTFADAQADIANIPDGSTTYVRSADGNSLADEYINNGGTLEATGRKMPSQAAVDSSLEAVTEINKLITSDFVAAGYSAAITDPDGNAALLITDQGGVEVPELIVGGTTSIDAETFQYVEATTDPAGNVAFGIRDTGVVDAPELLSGGIVISESEMPGWVVAWTDDDGNIAFGLRDDGAIYPDAAGGVDGVVEFSANESDIIAILGDSYTDSLYTLRDKSYIGNLSALSDYRFRNYGVSGNTATAINKRLVDGSAYFDGKTFEQMNAKYALIMTYQNDSAYFINHAMEYYVYNMERLIDSVMAYGAVPIVVAEWVISNEAAVQLRALCARRGIAFIYNADFMKEVGNLVLSNFHQGHPGTRTNGVIWASLYEHLRRMPRPTRSIKIYRQRPTFSPSADPDMLFSDSIDMLTKWKEIRVSHRSLSDADEPYFEELRGRGNVTSWQVRADEYDLLGGVGVAYTNRLLVNITYPAGAVGMKQAGFTLQCDADTEIFIRHILDSATSIGQAGDVTPGATSTSTLTPDYLEKYDNPRGAWQKIGTGPGEYLFSENLHQIMFGDQIQVMLKSGAGTLTNISGKYQSGASAPVKYPLPEYRPQSQLLGETFVDFSSWVVSGVTSLIPLDQVNTPRNLAYTGALATVASLMNGSTMKKTVAVTMPATRDFTQPATLQVILCGRYFPKAYLDNSIYNLDPTQVVDSSQPENTFPATSPITSDTCDFRNVALRCSLGGTMTLQNTITQRDFACLFWRPLKYTVEIPAYVSVSQLTLEITSESDYIQLAKIYIKEIK</sequence>
<dbReference type="Proteomes" id="UP001064206">
    <property type="component" value="Chromosome"/>
</dbReference>
<accession>A0A9Q9N048</accession>
<dbReference type="EMBL" id="CP104450">
    <property type="protein sequence ID" value="UXE40060.1"/>
    <property type="molecule type" value="Genomic_DNA"/>
</dbReference>
<protein>
    <recommendedName>
        <fullName evidence="3">Flagellar biosynthesis, cell-distal portion of basal-body rod</fullName>
    </recommendedName>
</protein>
<organism evidence="1 2">
    <name type="scientific">Raoultella ornithinolytica</name>
    <name type="common">Klebsiella ornithinolytica</name>
    <dbReference type="NCBI Taxonomy" id="54291"/>
    <lineage>
        <taxon>Bacteria</taxon>
        <taxon>Pseudomonadati</taxon>
        <taxon>Pseudomonadota</taxon>
        <taxon>Gammaproteobacteria</taxon>
        <taxon>Enterobacterales</taxon>
        <taxon>Enterobacteriaceae</taxon>
        <taxon>Klebsiella/Raoultella group</taxon>
        <taxon>Raoultella</taxon>
    </lineage>
</organism>
<evidence type="ECO:0000313" key="2">
    <source>
        <dbReference type="Proteomes" id="UP001064206"/>
    </source>
</evidence>